<dbReference type="EMBL" id="CP002049">
    <property type="protein sequence ID" value="ADI14768.1"/>
    <property type="molecule type" value="Genomic_DNA"/>
</dbReference>
<dbReference type="OrthoDB" id="9805159at2"/>
<feature type="active site" description="Nucleophile" evidence="3">
    <location>
        <position position="361"/>
    </location>
</feature>
<dbReference type="Pfam" id="PF00128">
    <property type="entry name" value="Alpha-amylase"/>
    <property type="match status" value="1"/>
</dbReference>
<dbReference type="Gene3D" id="2.60.40.1180">
    <property type="entry name" value="Golgi alpha-mannosidase II"/>
    <property type="match status" value="1"/>
</dbReference>
<name>D7CYC9_TRURR</name>
<dbReference type="HOGENOM" id="CLU_006462_6_4_0"/>
<gene>
    <name evidence="6" type="ordered locus">Trad_1649</name>
</gene>
<keyword evidence="2" id="KW-0326">Glycosidase</keyword>
<dbReference type="SMART" id="SM00642">
    <property type="entry name" value="Aamy"/>
    <property type="match status" value="1"/>
</dbReference>
<dbReference type="CDD" id="cd02857">
    <property type="entry name" value="E_set_CDase_PDE_N"/>
    <property type="match status" value="1"/>
</dbReference>
<reference evidence="7" key="1">
    <citation type="submission" date="2010-05" db="EMBL/GenBank/DDBJ databases">
        <title>The complete genome of Truepera radiovictris DSM 17093.</title>
        <authorList>
            <consortium name="US DOE Joint Genome Institute (JGI-PGF)"/>
            <person name="Lucas S."/>
            <person name="Copeland A."/>
            <person name="Lapidus A."/>
            <person name="Glavina del Rio T."/>
            <person name="Dalin E."/>
            <person name="Tice H."/>
            <person name="Bruce D."/>
            <person name="Goodwin L."/>
            <person name="Pitluck S."/>
            <person name="Kyrpides N."/>
            <person name="Mavromatis K."/>
            <person name="Ovchinnikova G."/>
            <person name="Munk A.C."/>
            <person name="Detter J.C."/>
            <person name="Han C."/>
            <person name="Tapia R."/>
            <person name="Land M."/>
            <person name="Hauser L."/>
            <person name="Markowitz V."/>
            <person name="Cheng J.-F."/>
            <person name="Hugenholtz P."/>
            <person name="Woyke T."/>
            <person name="Wu D."/>
            <person name="Tindall B."/>
            <person name="Pomrenke H.G."/>
            <person name="Brambilla E."/>
            <person name="Klenk H.-P."/>
            <person name="Eisen J.A."/>
        </authorList>
    </citation>
    <scope>NUCLEOTIDE SEQUENCE [LARGE SCALE GENOMIC DNA]</scope>
    <source>
        <strain evidence="7">DSM 17093 / CIP 108686 / LMG 22925 / RQ-24</strain>
    </source>
</reference>
<feature type="domain" description="Glycosyl hydrolase family 13 catalytic" evidence="5">
    <location>
        <begin position="135"/>
        <end position="545"/>
    </location>
</feature>
<evidence type="ECO:0000256" key="1">
    <source>
        <dbReference type="ARBA" id="ARBA00022801"/>
    </source>
</evidence>
<feature type="site" description="Transition state stabilizer" evidence="4">
    <location>
        <position position="473"/>
    </location>
</feature>
<dbReference type="CAZy" id="CBM34">
    <property type="family name" value="Carbohydrate-Binding Module Family 34"/>
</dbReference>
<keyword evidence="1" id="KW-0378">Hydrolase</keyword>
<dbReference type="PANTHER" id="PTHR10357:SF210">
    <property type="entry name" value="MALTODEXTRIN GLUCOSIDASE"/>
    <property type="match status" value="1"/>
</dbReference>
<dbReference type="InterPro" id="IPR004185">
    <property type="entry name" value="Glyco_hydro_13_lg-like_dom"/>
</dbReference>
<organism evidence="6 7">
    <name type="scientific">Truepera radiovictrix (strain DSM 17093 / CIP 108686 / LMG 22925 / RQ-24)</name>
    <dbReference type="NCBI Taxonomy" id="649638"/>
    <lineage>
        <taxon>Bacteria</taxon>
        <taxon>Thermotogati</taxon>
        <taxon>Deinococcota</taxon>
        <taxon>Deinococci</taxon>
        <taxon>Trueperales</taxon>
        <taxon>Trueperaceae</taxon>
        <taxon>Truepera</taxon>
    </lineage>
</organism>
<keyword evidence="7" id="KW-1185">Reference proteome</keyword>
<sequence length="632" mass="70735">MHPPHPTPHALAPHVLHYPLADRCLHEGRATVSLRLPRALQPVCVYVRSEPNNEELLSKLEPVGAHGPWERWSGPLRLNPADPVTRYAFKVVLESAQLWVSEAGVTPHAPERDLHFRWNPRYVPARWVWSAVFYQIFPDRFCDGDPSNNVSSGAYRYEGKPVVAKTWDERPVRGQGAREFYGGDLQGITAKLPYLQDLGVTALYLNPIFTSPSSHKYDTVDYLQVDPHLGGNDAFASLCAALRARGMRVVLDAVVNHTSERHPWFDRYGEALEPGAYGHPEAPTRGFYTFVKDGAEGGEDVLEAEGVVRSDDPYHGWLGVATLPVLNFAHPEVQRRVYSDQNALLRVWLRPPYRIDGWRFDVAHMIGEGPGARNNARYLRAFRRAVREENPEAYVLGEHFFEATPWLQGDQEDGAMNYYGFTAPLRAFLTGRDHRAHPVRVDAADLGAMLARARAKLPFEHQLSQLNLLSSHDIPRLQTELGGDTALHRLAATALLTYIGVPCLYYGDEVGLEGSHDPDNRRPFPWDAAWDERLRAHYRRLIALRRGSRALQEGGFAELYARGDVYAFARILGEELVVVVLNRGPQTRVALPLDALGRPATRLRSLFDGAEVAVEGVLEVTLAARASAVFCG</sequence>
<dbReference type="KEGG" id="tra:Trad_1649"/>
<dbReference type="Proteomes" id="UP000000379">
    <property type="component" value="Chromosome"/>
</dbReference>
<evidence type="ECO:0000256" key="3">
    <source>
        <dbReference type="PIRSR" id="PIRSR036918-50"/>
    </source>
</evidence>
<dbReference type="GO" id="GO:0004558">
    <property type="term" value="F:alpha-1,4-glucosidase activity"/>
    <property type="evidence" value="ECO:0007669"/>
    <property type="project" value="InterPro"/>
</dbReference>
<feature type="active site" description="Proton donor" evidence="3">
    <location>
        <position position="398"/>
    </location>
</feature>
<evidence type="ECO:0000256" key="4">
    <source>
        <dbReference type="PIRSR" id="PIRSR036918-51"/>
    </source>
</evidence>
<reference evidence="6 7" key="2">
    <citation type="journal article" date="2011" name="Stand. Genomic Sci.">
        <title>Complete genome sequence of Truepera radiovictrix type strain (RQ-24).</title>
        <authorList>
            <person name="Ivanova N."/>
            <person name="Rohde C."/>
            <person name="Munk C."/>
            <person name="Nolan M."/>
            <person name="Lucas S."/>
            <person name="Del Rio T.G."/>
            <person name="Tice H."/>
            <person name="Deshpande S."/>
            <person name="Cheng J.F."/>
            <person name="Tapia R."/>
            <person name="Han C."/>
            <person name="Goodwin L."/>
            <person name="Pitluck S."/>
            <person name="Liolios K."/>
            <person name="Mavromatis K."/>
            <person name="Mikhailova N."/>
            <person name="Pati A."/>
            <person name="Chen A."/>
            <person name="Palaniappan K."/>
            <person name="Land M."/>
            <person name="Hauser L."/>
            <person name="Chang Y.J."/>
            <person name="Jeffries C.D."/>
            <person name="Brambilla E."/>
            <person name="Rohde M."/>
            <person name="Goker M."/>
            <person name="Tindall B.J."/>
            <person name="Woyke T."/>
            <person name="Bristow J."/>
            <person name="Eisen J.A."/>
            <person name="Markowitz V."/>
            <person name="Hugenholtz P."/>
            <person name="Kyrpides N.C."/>
            <person name="Klenk H.P."/>
            <person name="Lapidus A."/>
        </authorList>
    </citation>
    <scope>NUCLEOTIDE SEQUENCE [LARGE SCALE GENOMIC DNA]</scope>
    <source>
        <strain evidence="7">DSM 17093 / CIP 108686 / LMG 22925 / RQ-24</strain>
    </source>
</reference>
<dbReference type="STRING" id="649638.Trad_1649"/>
<evidence type="ECO:0000313" key="7">
    <source>
        <dbReference type="Proteomes" id="UP000000379"/>
    </source>
</evidence>
<dbReference type="InterPro" id="IPR006047">
    <property type="entry name" value="GH13_cat_dom"/>
</dbReference>
<dbReference type="RefSeq" id="WP_013178136.1">
    <property type="nucleotide sequence ID" value="NC_014221.1"/>
</dbReference>
<dbReference type="InterPro" id="IPR055138">
    <property type="entry name" value="Neopullulanase-like_C"/>
</dbReference>
<dbReference type="GO" id="GO:0005737">
    <property type="term" value="C:cytoplasm"/>
    <property type="evidence" value="ECO:0007669"/>
    <property type="project" value="InterPro"/>
</dbReference>
<dbReference type="SUPFAM" id="SSF51011">
    <property type="entry name" value="Glycosyl hydrolase domain"/>
    <property type="match status" value="1"/>
</dbReference>
<dbReference type="GO" id="GO:0005975">
    <property type="term" value="P:carbohydrate metabolic process"/>
    <property type="evidence" value="ECO:0007669"/>
    <property type="project" value="InterPro"/>
</dbReference>
<evidence type="ECO:0000313" key="6">
    <source>
        <dbReference type="EMBL" id="ADI14768.1"/>
    </source>
</evidence>
<dbReference type="InterPro" id="IPR017069">
    <property type="entry name" value="MalZ"/>
</dbReference>
<dbReference type="SUPFAM" id="SSF81296">
    <property type="entry name" value="E set domains"/>
    <property type="match status" value="1"/>
</dbReference>
<dbReference type="CAZy" id="GH13">
    <property type="family name" value="Glycoside Hydrolase Family 13"/>
</dbReference>
<dbReference type="InterPro" id="IPR013780">
    <property type="entry name" value="Glyco_hydro_b"/>
</dbReference>
<dbReference type="AlphaFoldDB" id="D7CYC9"/>
<evidence type="ECO:0000256" key="2">
    <source>
        <dbReference type="ARBA" id="ARBA00023295"/>
    </source>
</evidence>
<proteinExistence type="predicted"/>
<dbReference type="CDD" id="cd11338">
    <property type="entry name" value="AmyAc_CMD"/>
    <property type="match status" value="1"/>
</dbReference>
<dbReference type="Gene3D" id="3.20.20.80">
    <property type="entry name" value="Glycosidases"/>
    <property type="match status" value="1"/>
</dbReference>
<dbReference type="PANTHER" id="PTHR10357">
    <property type="entry name" value="ALPHA-AMYLASE FAMILY MEMBER"/>
    <property type="match status" value="1"/>
</dbReference>
<dbReference type="Pfam" id="PF22460">
    <property type="entry name" value="Neopullulanase-like_C"/>
    <property type="match status" value="1"/>
</dbReference>
<dbReference type="eggNOG" id="COG0366">
    <property type="taxonomic scope" value="Bacteria"/>
</dbReference>
<dbReference type="InterPro" id="IPR014756">
    <property type="entry name" value="Ig_E-set"/>
</dbReference>
<dbReference type="SUPFAM" id="SSF51445">
    <property type="entry name" value="(Trans)glycosidases"/>
    <property type="match status" value="1"/>
</dbReference>
<dbReference type="PIRSF" id="PIRSF036918">
    <property type="entry name" value="Maltodextrin_glucosidase"/>
    <property type="match status" value="1"/>
</dbReference>
<evidence type="ECO:0000259" key="5">
    <source>
        <dbReference type="SMART" id="SM00642"/>
    </source>
</evidence>
<protein>
    <submittedName>
        <fullName evidence="6">Alpha amylase catalytic region</fullName>
    </submittedName>
</protein>
<dbReference type="NCBIfam" id="NF008051">
    <property type="entry name" value="PRK10785.1"/>
    <property type="match status" value="1"/>
</dbReference>
<accession>D7CYC9</accession>
<dbReference type="InterPro" id="IPR017853">
    <property type="entry name" value="GH"/>
</dbReference>